<gene>
    <name evidence="2" type="ORF">GWI33_021248</name>
</gene>
<feature type="region of interest" description="Disordered" evidence="1">
    <location>
        <begin position="22"/>
        <end position="42"/>
    </location>
</feature>
<proteinExistence type="predicted"/>
<accession>A0A834HMX7</accession>
<organism evidence="2 3">
    <name type="scientific">Rhynchophorus ferrugineus</name>
    <name type="common">Red palm weevil</name>
    <name type="synonym">Curculio ferrugineus</name>
    <dbReference type="NCBI Taxonomy" id="354439"/>
    <lineage>
        <taxon>Eukaryota</taxon>
        <taxon>Metazoa</taxon>
        <taxon>Ecdysozoa</taxon>
        <taxon>Arthropoda</taxon>
        <taxon>Hexapoda</taxon>
        <taxon>Insecta</taxon>
        <taxon>Pterygota</taxon>
        <taxon>Neoptera</taxon>
        <taxon>Endopterygota</taxon>
        <taxon>Coleoptera</taxon>
        <taxon>Polyphaga</taxon>
        <taxon>Cucujiformia</taxon>
        <taxon>Curculionidae</taxon>
        <taxon>Dryophthorinae</taxon>
        <taxon>Rhynchophorus</taxon>
    </lineage>
</organism>
<comment type="caution">
    <text evidence="2">The sequence shown here is derived from an EMBL/GenBank/DDBJ whole genome shotgun (WGS) entry which is preliminary data.</text>
</comment>
<evidence type="ECO:0000313" key="3">
    <source>
        <dbReference type="Proteomes" id="UP000625711"/>
    </source>
</evidence>
<protein>
    <submittedName>
        <fullName evidence="2">Uncharacterized protein</fullName>
    </submittedName>
</protein>
<feature type="compositionally biased region" description="Polar residues" evidence="1">
    <location>
        <begin position="22"/>
        <end position="34"/>
    </location>
</feature>
<dbReference type="Proteomes" id="UP000625711">
    <property type="component" value="Unassembled WGS sequence"/>
</dbReference>
<dbReference type="EMBL" id="JAACXV010014634">
    <property type="protein sequence ID" value="KAF7265250.1"/>
    <property type="molecule type" value="Genomic_DNA"/>
</dbReference>
<name>A0A834HMX7_RHYFE</name>
<keyword evidence="3" id="KW-1185">Reference proteome</keyword>
<dbReference type="AlphaFoldDB" id="A0A834HMX7"/>
<reference evidence="2" key="1">
    <citation type="submission" date="2020-08" db="EMBL/GenBank/DDBJ databases">
        <title>Genome sequencing and assembly of the red palm weevil Rhynchophorus ferrugineus.</title>
        <authorList>
            <person name="Dias G.B."/>
            <person name="Bergman C.M."/>
            <person name="Manee M."/>
        </authorList>
    </citation>
    <scope>NUCLEOTIDE SEQUENCE</scope>
    <source>
        <strain evidence="2">AA-2017</strain>
        <tissue evidence="2">Whole larva</tissue>
    </source>
</reference>
<evidence type="ECO:0000313" key="2">
    <source>
        <dbReference type="EMBL" id="KAF7265250.1"/>
    </source>
</evidence>
<evidence type="ECO:0000256" key="1">
    <source>
        <dbReference type="SAM" id="MobiDB-lite"/>
    </source>
</evidence>
<sequence length="69" mass="7642">MFPPESKIRLLPAVVSSVQRSTGCRSTKVTRNGTPLTVPRRPVAPVLRPHPLGFLGWMTETIDNNLPHI</sequence>